<evidence type="ECO:0000256" key="4">
    <source>
        <dbReference type="PROSITE-ProRule" id="PRU00409"/>
    </source>
</evidence>
<dbReference type="EMBL" id="JALJXV010000015">
    <property type="protein sequence ID" value="MCP1677177.1"/>
    <property type="molecule type" value="Genomic_DNA"/>
</dbReference>
<dbReference type="InterPro" id="IPR011761">
    <property type="entry name" value="ATP-grasp"/>
</dbReference>
<feature type="domain" description="ATP-grasp" evidence="5">
    <location>
        <begin position="8"/>
        <end position="227"/>
    </location>
</feature>
<reference evidence="6" key="1">
    <citation type="submission" date="2022-03" db="EMBL/GenBank/DDBJ databases">
        <title>Genomic Encyclopedia of Type Strains, Phase III (KMG-III): the genomes of soil and plant-associated and newly described type strains.</title>
        <authorList>
            <person name="Whitman W."/>
        </authorList>
    </citation>
    <scope>NUCLEOTIDE SEQUENCE</scope>
    <source>
        <strain evidence="6">ANL 6-2</strain>
    </source>
</reference>
<dbReference type="Pfam" id="PF13380">
    <property type="entry name" value="CoA_binding_2"/>
    <property type="match status" value="1"/>
</dbReference>
<dbReference type="SMART" id="SM00881">
    <property type="entry name" value="CoA_binding"/>
    <property type="match status" value="1"/>
</dbReference>
<dbReference type="InterPro" id="IPR013815">
    <property type="entry name" value="ATP_grasp_subdomain_1"/>
</dbReference>
<dbReference type="InterPro" id="IPR032875">
    <property type="entry name" value="Succ_CoA_lig_flav_dom"/>
</dbReference>
<dbReference type="GO" id="GO:0016874">
    <property type="term" value="F:ligase activity"/>
    <property type="evidence" value="ECO:0007669"/>
    <property type="project" value="UniProtKB-KW"/>
</dbReference>
<protein>
    <submittedName>
        <fullName evidence="6">Acyl-CoA synthetase (NDP forming)</fullName>
    </submittedName>
</protein>
<dbReference type="PROSITE" id="PS50975">
    <property type="entry name" value="ATP_GRASP"/>
    <property type="match status" value="1"/>
</dbReference>
<comment type="caution">
    <text evidence="6">The sequence shown here is derived from an EMBL/GenBank/DDBJ whole genome shotgun (WGS) entry which is preliminary data.</text>
</comment>
<dbReference type="Gene3D" id="3.30.470.20">
    <property type="entry name" value="ATP-grasp fold, B domain"/>
    <property type="match status" value="1"/>
</dbReference>
<dbReference type="GO" id="GO:0046872">
    <property type="term" value="F:metal ion binding"/>
    <property type="evidence" value="ECO:0007669"/>
    <property type="project" value="InterPro"/>
</dbReference>
<dbReference type="GO" id="GO:0005524">
    <property type="term" value="F:ATP binding"/>
    <property type="evidence" value="ECO:0007669"/>
    <property type="project" value="UniProtKB-UniRule"/>
</dbReference>
<evidence type="ECO:0000256" key="1">
    <source>
        <dbReference type="ARBA" id="ARBA00022598"/>
    </source>
</evidence>
<dbReference type="Gene3D" id="3.40.50.261">
    <property type="entry name" value="Succinyl-CoA synthetase domains"/>
    <property type="match status" value="2"/>
</dbReference>
<dbReference type="InterPro" id="IPR036291">
    <property type="entry name" value="NAD(P)-bd_dom_sf"/>
</dbReference>
<dbReference type="Gene3D" id="3.40.50.720">
    <property type="entry name" value="NAD(P)-binding Rossmann-like Domain"/>
    <property type="match status" value="1"/>
</dbReference>
<evidence type="ECO:0000313" key="6">
    <source>
        <dbReference type="EMBL" id="MCP1677177.1"/>
    </source>
</evidence>
<dbReference type="PANTHER" id="PTHR43334:SF1">
    <property type="entry name" value="3-HYDROXYPROPIONATE--COA LIGASE [ADP-FORMING]"/>
    <property type="match status" value="1"/>
</dbReference>
<accession>A0AAE3G831</accession>
<name>A0AAE3G831_9GAMM</name>
<dbReference type="InterPro" id="IPR051538">
    <property type="entry name" value="Acyl-CoA_Synth/Transferase"/>
</dbReference>
<keyword evidence="3 4" id="KW-0067">ATP-binding</keyword>
<dbReference type="AlphaFoldDB" id="A0AAE3G831"/>
<evidence type="ECO:0000313" key="7">
    <source>
        <dbReference type="Proteomes" id="UP001205843"/>
    </source>
</evidence>
<gene>
    <name evidence="6" type="ORF">J2T57_004354</name>
</gene>
<dbReference type="Pfam" id="PF13607">
    <property type="entry name" value="Succ_CoA_lig"/>
    <property type="match status" value="1"/>
</dbReference>
<evidence type="ECO:0000256" key="3">
    <source>
        <dbReference type="ARBA" id="ARBA00022840"/>
    </source>
</evidence>
<sequence>MLTEVEAKALLRQYRIQTTAPMLATSAEQADQACKTFNRPVVMKVVSADVAHKARVGGVRVGIDPADASGIFEEIMSAVRAAEPNAKLEGVLIEEVVEGHLEVFIGARVDREYGSIVMLGRGGSGVEAGAPPVTALAPLSPESADGLLTQAFGTSADGVLDQTARSTLHRYLLAVAGAEGLLFREDISDLDINPLLVGEKEVVAVDAVAELLSPGERFGRLDADTVSQEKAGRVQRLQRMRALFEPEAIAFIGASTSPSKLGYRNIKNLVDFGFRGRVYPIHPKAAEICGVQAYPSIGDVPGPVDRAYIALSAAQVPQALEDCVKKGVDVVQVLSAGFSEWVPKGERGEPAEDPDAVLRAAIKGSGTRVVGPNCIGTFSSRARLAMGAARYCPTDSGSITFISQSGTFAGDVVRRAQALGLPVGQVLSCGNCLDLDLIDYLLFCEADTNTKLIAIYAESIRNAGLFFRLAAQSSKPIVIFRGGLTDQGGAAASSHTAALATDTVLWEAAVRASGVLQVGTLDDLLDVLVAFSGHDTLTGKRLAIFGSGGGVSVTSSDAAEQVDLELATLNSMTRSELEGFAGPGTSVSNPIDIPVWGLKRGDDFVLGEILDHLKADDGIDAIVAYVEMGTVMDFSDADEEGLAQLQAICDSILATATSGAAVSLVLRSTGDKVQDDFVRAQRPVFIRRGISLYSSTARAVRAIGRLRAMSRGVASRSVDIKNG</sequence>
<dbReference type="SUPFAM" id="SSF51735">
    <property type="entry name" value="NAD(P)-binding Rossmann-fold domains"/>
    <property type="match status" value="1"/>
</dbReference>
<keyword evidence="1" id="KW-0436">Ligase</keyword>
<organism evidence="6 7">
    <name type="scientific">Natronocella acetinitrilica</name>
    <dbReference type="NCBI Taxonomy" id="414046"/>
    <lineage>
        <taxon>Bacteria</taxon>
        <taxon>Pseudomonadati</taxon>
        <taxon>Pseudomonadota</taxon>
        <taxon>Gammaproteobacteria</taxon>
        <taxon>Chromatiales</taxon>
        <taxon>Ectothiorhodospiraceae</taxon>
        <taxon>Natronocella</taxon>
    </lineage>
</organism>
<evidence type="ECO:0000256" key="2">
    <source>
        <dbReference type="ARBA" id="ARBA00022741"/>
    </source>
</evidence>
<dbReference type="Pfam" id="PF13549">
    <property type="entry name" value="ATP-grasp_5"/>
    <property type="match status" value="1"/>
</dbReference>
<dbReference type="InterPro" id="IPR003781">
    <property type="entry name" value="CoA-bd"/>
</dbReference>
<dbReference type="SUPFAM" id="SSF52210">
    <property type="entry name" value="Succinyl-CoA synthetase domains"/>
    <property type="match status" value="2"/>
</dbReference>
<keyword evidence="7" id="KW-1185">Reference proteome</keyword>
<dbReference type="SUPFAM" id="SSF56059">
    <property type="entry name" value="Glutathione synthetase ATP-binding domain-like"/>
    <property type="match status" value="1"/>
</dbReference>
<evidence type="ECO:0000259" key="5">
    <source>
        <dbReference type="PROSITE" id="PS50975"/>
    </source>
</evidence>
<dbReference type="Proteomes" id="UP001205843">
    <property type="component" value="Unassembled WGS sequence"/>
</dbReference>
<dbReference type="PANTHER" id="PTHR43334">
    <property type="entry name" value="ACETATE--COA LIGASE [ADP-FORMING]"/>
    <property type="match status" value="1"/>
</dbReference>
<keyword evidence="2 4" id="KW-0547">Nucleotide-binding</keyword>
<dbReference type="InterPro" id="IPR016102">
    <property type="entry name" value="Succinyl-CoA_synth-like"/>
</dbReference>
<proteinExistence type="predicted"/>
<dbReference type="Gene3D" id="3.30.1490.20">
    <property type="entry name" value="ATP-grasp fold, A domain"/>
    <property type="match status" value="1"/>
</dbReference>